<sequence length="85" mass="9353">MGGWGRRRGAGLLERQVHAVEGRLLRVVEVFSVSVALVTSAWLVSAGPPPNPNRQRAMAKKAVTTTDVRRRLVESKPFVYDNPVS</sequence>
<dbReference type="EMBL" id="VIBQ01000036">
    <property type="protein sequence ID" value="KAB8437338.1"/>
    <property type="molecule type" value="Genomic_DNA"/>
</dbReference>
<proteinExistence type="predicted"/>
<keyword evidence="2" id="KW-1185">Reference proteome</keyword>
<comment type="caution">
    <text evidence="1">The sequence shown here is derived from an EMBL/GenBank/DDBJ whole genome shotgun (WGS) entry which is preliminary data.</text>
</comment>
<evidence type="ECO:0000313" key="2">
    <source>
        <dbReference type="Proteomes" id="UP000327013"/>
    </source>
</evidence>
<evidence type="ECO:0000313" key="1">
    <source>
        <dbReference type="EMBL" id="KAB8437338.1"/>
    </source>
</evidence>
<name>A0A5N6KZT6_9ROSI</name>
<gene>
    <name evidence="1" type="ORF">FH972_025018</name>
</gene>
<dbReference type="Proteomes" id="UP000327013">
    <property type="component" value="Unassembled WGS sequence"/>
</dbReference>
<organism evidence="1 2">
    <name type="scientific">Carpinus fangiana</name>
    <dbReference type="NCBI Taxonomy" id="176857"/>
    <lineage>
        <taxon>Eukaryota</taxon>
        <taxon>Viridiplantae</taxon>
        <taxon>Streptophyta</taxon>
        <taxon>Embryophyta</taxon>
        <taxon>Tracheophyta</taxon>
        <taxon>Spermatophyta</taxon>
        <taxon>Magnoliopsida</taxon>
        <taxon>eudicotyledons</taxon>
        <taxon>Gunneridae</taxon>
        <taxon>Pentapetalae</taxon>
        <taxon>rosids</taxon>
        <taxon>fabids</taxon>
        <taxon>Fagales</taxon>
        <taxon>Betulaceae</taxon>
        <taxon>Carpinus</taxon>
    </lineage>
</organism>
<protein>
    <submittedName>
        <fullName evidence="1">Uncharacterized protein</fullName>
    </submittedName>
</protein>
<dbReference type="AlphaFoldDB" id="A0A5N6KZT6"/>
<reference evidence="1 2" key="1">
    <citation type="submission" date="2019-06" db="EMBL/GenBank/DDBJ databases">
        <title>A chromosomal-level reference genome of Carpinus fangiana (Coryloideae, Betulaceae).</title>
        <authorList>
            <person name="Yang X."/>
            <person name="Wang Z."/>
            <person name="Zhang L."/>
            <person name="Hao G."/>
            <person name="Liu J."/>
            <person name="Yang Y."/>
        </authorList>
    </citation>
    <scope>NUCLEOTIDE SEQUENCE [LARGE SCALE GENOMIC DNA]</scope>
    <source>
        <strain evidence="1">Cfa_2016G</strain>
        <tissue evidence="1">Leaf</tissue>
    </source>
</reference>
<accession>A0A5N6KZT6</accession>